<sequence length="367" mass="39747">MKKTILIGLLGLSSLLTFGQTGDYYLYVGTYTRKTSEGIYVYRFNSKTGDFAPVGIAKGSNPSFLSISANQRFLYTVGGGGDTARAFAIDKASHQLTLLNAQPTGGKGGTHLEVDKTGKWLIIGNYSSGNLSILPVEADGSLGKLKEVIQHEGKSVDPERQTKPYVHSINIAPNNRDVFVPDLGTDKIMTYTLDAKTGQLTPGNPPFTTETPGSGPRHFTYHPNGKFAYVIHEMGGTITGFTYKNGALTPFQTIKTLPDDYTGRKWCADIHISPDGKFLYGSNRAHESLAIYSINSKTGQLTLVGYQNVLGKTPRNFAIDPTGNFVLVANQDSDNITIFKRDAATGKLTPTGKEMAVSMPVCLKFIP</sequence>
<dbReference type="InterPro" id="IPR019405">
    <property type="entry name" value="Lactonase_7-beta_prop"/>
</dbReference>
<dbReference type="EMBL" id="RQJO01000009">
    <property type="protein sequence ID" value="RRB02483.1"/>
    <property type="molecule type" value="Genomic_DNA"/>
</dbReference>
<dbReference type="PANTHER" id="PTHR30344:SF1">
    <property type="entry name" value="6-PHOSPHOGLUCONOLACTONASE"/>
    <property type="match status" value="1"/>
</dbReference>
<protein>
    <submittedName>
        <fullName evidence="3">Lactonase family protein</fullName>
    </submittedName>
</protein>
<dbReference type="InterPro" id="IPR011048">
    <property type="entry name" value="Haem_d1_sf"/>
</dbReference>
<evidence type="ECO:0000313" key="4">
    <source>
        <dbReference type="Proteomes" id="UP000271925"/>
    </source>
</evidence>
<dbReference type="GO" id="GO:0017057">
    <property type="term" value="F:6-phosphogluconolactonase activity"/>
    <property type="evidence" value="ECO:0007669"/>
    <property type="project" value="TreeGrafter"/>
</dbReference>
<proteinExistence type="inferred from homology"/>
<comment type="caution">
    <text evidence="3">The sequence shown here is derived from an EMBL/GenBank/DDBJ whole genome shotgun (WGS) entry which is preliminary data.</text>
</comment>
<evidence type="ECO:0000256" key="2">
    <source>
        <dbReference type="ARBA" id="ARBA00022526"/>
    </source>
</evidence>
<dbReference type="AlphaFoldDB" id="A0A3P1BNJ6"/>
<dbReference type="SUPFAM" id="SSF51004">
    <property type="entry name" value="C-terminal (heme d1) domain of cytochrome cd1-nitrite reductase"/>
    <property type="match status" value="1"/>
</dbReference>
<dbReference type="Gene3D" id="2.130.10.10">
    <property type="entry name" value="YVTN repeat-like/Quinoprotein amine dehydrogenase"/>
    <property type="match status" value="1"/>
</dbReference>
<evidence type="ECO:0000256" key="1">
    <source>
        <dbReference type="ARBA" id="ARBA00005564"/>
    </source>
</evidence>
<dbReference type="FunFam" id="2.130.10.10:FF:000306">
    <property type="entry name" value="3-carboxymuconate cyclase"/>
    <property type="match status" value="1"/>
</dbReference>
<keyword evidence="2" id="KW-0313">Glucose metabolism</keyword>
<evidence type="ECO:0000313" key="3">
    <source>
        <dbReference type="EMBL" id="RRB02483.1"/>
    </source>
</evidence>
<keyword evidence="4" id="KW-1185">Reference proteome</keyword>
<dbReference type="GO" id="GO:0006006">
    <property type="term" value="P:glucose metabolic process"/>
    <property type="evidence" value="ECO:0007669"/>
    <property type="project" value="UniProtKB-KW"/>
</dbReference>
<dbReference type="InterPro" id="IPR050282">
    <property type="entry name" value="Cycloisomerase_2"/>
</dbReference>
<dbReference type="Proteomes" id="UP000271925">
    <property type="component" value="Unassembled WGS sequence"/>
</dbReference>
<dbReference type="Pfam" id="PF10282">
    <property type="entry name" value="Lactonase"/>
    <property type="match status" value="1"/>
</dbReference>
<dbReference type="PANTHER" id="PTHR30344">
    <property type="entry name" value="6-PHOSPHOGLUCONOLACTONASE-RELATED"/>
    <property type="match status" value="1"/>
</dbReference>
<gene>
    <name evidence="3" type="ORF">EHT25_18680</name>
</gene>
<dbReference type="InterPro" id="IPR015943">
    <property type="entry name" value="WD40/YVTN_repeat-like_dom_sf"/>
</dbReference>
<keyword evidence="2" id="KW-0119">Carbohydrate metabolism</keyword>
<comment type="similarity">
    <text evidence="1">Belongs to the cycloisomerase 2 family.</text>
</comment>
<dbReference type="GO" id="GO:0005829">
    <property type="term" value="C:cytosol"/>
    <property type="evidence" value="ECO:0007669"/>
    <property type="project" value="TreeGrafter"/>
</dbReference>
<accession>A0A3P1BNJ6</accession>
<dbReference type="RefSeq" id="WP_124876647.1">
    <property type="nucleotide sequence ID" value="NZ_RQJO01000009.1"/>
</dbReference>
<reference evidence="3 4" key="1">
    <citation type="submission" date="2018-11" db="EMBL/GenBank/DDBJ databases">
        <authorList>
            <person name="Zhou Z."/>
            <person name="Wang G."/>
        </authorList>
    </citation>
    <scope>NUCLEOTIDE SEQUENCE [LARGE SCALE GENOMIC DNA]</scope>
    <source>
        <strain evidence="3 4">KCTC52004</strain>
    </source>
</reference>
<name>A0A3P1BNJ6_9BACT</name>
<dbReference type="OrthoDB" id="9790815at2"/>
<organism evidence="3 4">
    <name type="scientific">Larkinella rosea</name>
    <dbReference type="NCBI Taxonomy" id="2025312"/>
    <lineage>
        <taxon>Bacteria</taxon>
        <taxon>Pseudomonadati</taxon>
        <taxon>Bacteroidota</taxon>
        <taxon>Cytophagia</taxon>
        <taxon>Cytophagales</taxon>
        <taxon>Spirosomataceae</taxon>
        <taxon>Larkinella</taxon>
    </lineage>
</organism>